<reference evidence="2 3" key="1">
    <citation type="submission" date="2018-12" db="EMBL/GenBank/DDBJ databases">
        <title>Complete genome sequence of Iodobacter sp. H11R3.</title>
        <authorList>
            <person name="Bae J.-W."/>
        </authorList>
    </citation>
    <scope>NUCLEOTIDE SEQUENCE [LARGE SCALE GENOMIC DNA]</scope>
    <source>
        <strain evidence="2 3">H11R3</strain>
    </source>
</reference>
<evidence type="ECO:0000313" key="2">
    <source>
        <dbReference type="EMBL" id="AZN35246.1"/>
    </source>
</evidence>
<dbReference type="InterPro" id="IPR041290">
    <property type="entry name" value="Tli4_C"/>
</dbReference>
<feature type="domain" description="Tle cognate immunity protein 4 C-terminal" evidence="1">
    <location>
        <begin position="277"/>
        <end position="451"/>
    </location>
</feature>
<dbReference type="EMBL" id="CP034433">
    <property type="protein sequence ID" value="AZN35246.1"/>
    <property type="molecule type" value="Genomic_DNA"/>
</dbReference>
<name>A0A3S8ZP40_9NEIS</name>
<gene>
    <name evidence="2" type="ORF">EJO50_01325</name>
</gene>
<dbReference type="PROSITE" id="PS51257">
    <property type="entry name" value="PROKAR_LIPOPROTEIN"/>
    <property type="match status" value="1"/>
</dbReference>
<sequence>MNKKIIRHFVTALASSFSLSACGEAPKHIEPGYPRPEDYIAVQNLAYQAPASAKSECLGRMQFDVQHPLEWPVNDEHNLANGPGFTHGINTYRIVGEGIQINGIEIKVFKPEIINSNLNNSEYNIGHSLENMSSLGLIGKTSTLKKLHSDLETVNDIYESRVERKKTDVDNYINLEEALADKNKSIKEIEEHIAYIEKNWREVDTGLPDSSAYWEEEQAKLDMSREKMKPPYVTYNAYVWRAPYMYIFTIKGAFPKADIEGKMQKVLKNFRARSLYEIPKEQGLCIPFGFIADQGDLSNKIGLSFRHPDALGVLYNIHLEYVPEGGFLGAGALESATRAGIGLFGGSQLAEYKATISQIIGPRGADIGGLASSEGGVAYKIQQKKNAIEEAYGVYTEFDGRMGSQVLPLIKLELATVPRGRYPLLTKNPPPFAESMSRYDAFKKSIRLRPTTPQMPELMVNK</sequence>
<dbReference type="AlphaFoldDB" id="A0A3S8ZP40"/>
<dbReference type="Proteomes" id="UP000282438">
    <property type="component" value="Chromosome"/>
</dbReference>
<dbReference type="OrthoDB" id="8606912at2"/>
<protein>
    <recommendedName>
        <fullName evidence="1">Tle cognate immunity protein 4 C-terminal domain-containing protein</fullName>
    </recommendedName>
</protein>
<organism evidence="2 3">
    <name type="scientific">Iodobacter ciconiae</name>
    <dbReference type="NCBI Taxonomy" id="2496266"/>
    <lineage>
        <taxon>Bacteria</taxon>
        <taxon>Pseudomonadati</taxon>
        <taxon>Pseudomonadota</taxon>
        <taxon>Betaproteobacteria</taxon>
        <taxon>Neisseriales</taxon>
        <taxon>Chitinibacteraceae</taxon>
        <taxon>Iodobacter</taxon>
    </lineage>
</organism>
<dbReference type="Pfam" id="PF18426">
    <property type="entry name" value="Tli4_C"/>
    <property type="match status" value="1"/>
</dbReference>
<dbReference type="RefSeq" id="WP_125971220.1">
    <property type="nucleotide sequence ID" value="NZ_CP034433.1"/>
</dbReference>
<dbReference type="KEGG" id="iod:EJO50_01325"/>
<accession>A0A3S8ZP40</accession>
<proteinExistence type="predicted"/>
<keyword evidence="3" id="KW-1185">Reference proteome</keyword>
<evidence type="ECO:0000259" key="1">
    <source>
        <dbReference type="Pfam" id="PF18426"/>
    </source>
</evidence>
<evidence type="ECO:0000313" key="3">
    <source>
        <dbReference type="Proteomes" id="UP000282438"/>
    </source>
</evidence>